<evidence type="ECO:0000256" key="4">
    <source>
        <dbReference type="ARBA" id="ARBA00023033"/>
    </source>
</evidence>
<evidence type="ECO:0000256" key="2">
    <source>
        <dbReference type="ARBA" id="ARBA00022643"/>
    </source>
</evidence>
<dbReference type="SUPFAM" id="SSF51679">
    <property type="entry name" value="Bacterial luciferase-like"/>
    <property type="match status" value="1"/>
</dbReference>
<keyword evidence="2" id="KW-0288">FMN</keyword>
<organism evidence="6 7">
    <name type="scientific">Rugosimonospora africana</name>
    <dbReference type="NCBI Taxonomy" id="556532"/>
    <lineage>
        <taxon>Bacteria</taxon>
        <taxon>Bacillati</taxon>
        <taxon>Actinomycetota</taxon>
        <taxon>Actinomycetes</taxon>
        <taxon>Micromonosporales</taxon>
        <taxon>Micromonosporaceae</taxon>
        <taxon>Rugosimonospora</taxon>
    </lineage>
</organism>
<dbReference type="PANTHER" id="PTHR42847:SF4">
    <property type="entry name" value="ALKANESULFONATE MONOOXYGENASE-RELATED"/>
    <property type="match status" value="1"/>
</dbReference>
<dbReference type="InterPro" id="IPR011251">
    <property type="entry name" value="Luciferase-like_dom"/>
</dbReference>
<keyword evidence="3" id="KW-0560">Oxidoreductase</keyword>
<dbReference type="AlphaFoldDB" id="A0A8J3R107"/>
<dbReference type="RefSeq" id="WP_203923066.1">
    <property type="nucleotide sequence ID" value="NZ_BONZ01000083.1"/>
</dbReference>
<evidence type="ECO:0000256" key="3">
    <source>
        <dbReference type="ARBA" id="ARBA00023002"/>
    </source>
</evidence>
<dbReference type="GO" id="GO:0046306">
    <property type="term" value="P:alkanesulfonate catabolic process"/>
    <property type="evidence" value="ECO:0007669"/>
    <property type="project" value="TreeGrafter"/>
</dbReference>
<evidence type="ECO:0000313" key="6">
    <source>
        <dbReference type="EMBL" id="GIH19613.1"/>
    </source>
</evidence>
<evidence type="ECO:0000313" key="7">
    <source>
        <dbReference type="Proteomes" id="UP000642748"/>
    </source>
</evidence>
<keyword evidence="1" id="KW-0285">Flavoprotein</keyword>
<accession>A0A8J3R107</accession>
<name>A0A8J3R107_9ACTN</name>
<evidence type="ECO:0000256" key="1">
    <source>
        <dbReference type="ARBA" id="ARBA00022630"/>
    </source>
</evidence>
<comment type="caution">
    <text evidence="6">The sequence shown here is derived from an EMBL/GenBank/DDBJ whole genome shotgun (WGS) entry which is preliminary data.</text>
</comment>
<evidence type="ECO:0000259" key="5">
    <source>
        <dbReference type="Pfam" id="PF00296"/>
    </source>
</evidence>
<reference evidence="6" key="1">
    <citation type="submission" date="2021-01" db="EMBL/GenBank/DDBJ databases">
        <title>Whole genome shotgun sequence of Rugosimonospora africana NBRC 104875.</title>
        <authorList>
            <person name="Komaki H."/>
            <person name="Tamura T."/>
        </authorList>
    </citation>
    <scope>NUCLEOTIDE SEQUENCE</scope>
    <source>
        <strain evidence="6">NBRC 104875</strain>
    </source>
</reference>
<dbReference type="InterPro" id="IPR050172">
    <property type="entry name" value="SsuD_RutA_monooxygenase"/>
</dbReference>
<dbReference type="PANTHER" id="PTHR42847">
    <property type="entry name" value="ALKANESULFONATE MONOOXYGENASE"/>
    <property type="match status" value="1"/>
</dbReference>
<dbReference type="EMBL" id="BONZ01000083">
    <property type="protein sequence ID" value="GIH19613.1"/>
    <property type="molecule type" value="Genomic_DNA"/>
</dbReference>
<proteinExistence type="predicted"/>
<keyword evidence="7" id="KW-1185">Reference proteome</keyword>
<protein>
    <submittedName>
        <fullName evidence="6">Oxidoreductase</fullName>
    </submittedName>
</protein>
<sequence length="341" mass="37608">MGHDVLDVYGTFPLTEANAGEQFTAPILDVARWSEAAGLRGLLVFTDNDSLDPWAAAQFLLERTAGLVPLVAAQPVYMHPYTAARKVSTLASLYGRRVDLNLVTGGYRPHLRALGDELRHDERYARLVEYGEIMAELLATDGPVTRRGAHFEVNAAVMNPPMPAGVRPRVFVAGTSPAAAAAAARLGATRLMYPRSPDEYAGDPSVLAGVGVRVGIIARDTSEAAWAIARRRYPYEPVFEEFREFAVPDFDAQWHDEIWSDSDRREYAPDGAYWLYPFRISREFCPYLVGSHAEVAQLLSRYLAMGSGTLILNEARSEDDVFHAVEAIRQAERIAPPVATT</sequence>
<dbReference type="Proteomes" id="UP000642748">
    <property type="component" value="Unassembled WGS sequence"/>
</dbReference>
<dbReference type="GO" id="GO:0008726">
    <property type="term" value="F:alkanesulfonate monooxygenase activity"/>
    <property type="evidence" value="ECO:0007669"/>
    <property type="project" value="TreeGrafter"/>
</dbReference>
<feature type="domain" description="Luciferase-like" evidence="5">
    <location>
        <begin position="24"/>
        <end position="304"/>
    </location>
</feature>
<dbReference type="InterPro" id="IPR036661">
    <property type="entry name" value="Luciferase-like_sf"/>
</dbReference>
<keyword evidence="4" id="KW-0503">Monooxygenase</keyword>
<dbReference type="Gene3D" id="3.20.20.30">
    <property type="entry name" value="Luciferase-like domain"/>
    <property type="match status" value="1"/>
</dbReference>
<dbReference type="Pfam" id="PF00296">
    <property type="entry name" value="Bac_luciferase"/>
    <property type="match status" value="1"/>
</dbReference>
<gene>
    <name evidence="6" type="ORF">Raf01_77850</name>
</gene>